<evidence type="ECO:0000256" key="10">
    <source>
        <dbReference type="ARBA" id="ARBA00023315"/>
    </source>
</evidence>
<dbReference type="PROSITE" id="PS00606">
    <property type="entry name" value="KS3_1"/>
    <property type="match status" value="1"/>
</dbReference>
<dbReference type="PANTHER" id="PTHR11712:SF336">
    <property type="entry name" value="3-OXOACYL-[ACYL-CARRIER-PROTEIN] SYNTHASE, MITOCHONDRIAL"/>
    <property type="match status" value="1"/>
</dbReference>
<dbReference type="GO" id="GO:0004315">
    <property type="term" value="F:3-oxoacyl-[acyl-carrier-protein] synthase activity"/>
    <property type="evidence" value="ECO:0007669"/>
    <property type="project" value="UniProtKB-UniRule"/>
</dbReference>
<dbReference type="Pfam" id="PF00109">
    <property type="entry name" value="ketoacyl-synt"/>
    <property type="match status" value="1"/>
</dbReference>
<evidence type="ECO:0000256" key="4">
    <source>
        <dbReference type="ARBA" id="ARBA00014657"/>
    </source>
</evidence>
<dbReference type="GO" id="GO:0006633">
    <property type="term" value="P:fatty acid biosynthetic process"/>
    <property type="evidence" value="ECO:0007669"/>
    <property type="project" value="UniProtKB-UniRule"/>
</dbReference>
<dbReference type="SMART" id="SM00825">
    <property type="entry name" value="PKS_KS"/>
    <property type="match status" value="1"/>
</dbReference>
<protein>
    <recommendedName>
        <fullName evidence="4 11">3-oxoacyl-[acyl-carrier-protein] synthase 2</fullName>
        <ecNumber evidence="3 11">2.3.1.179</ecNumber>
    </recommendedName>
</protein>
<evidence type="ECO:0000256" key="6">
    <source>
        <dbReference type="ARBA" id="ARBA00022679"/>
    </source>
</evidence>
<sequence length="425" mass="44714">MRRVVVTGLGMVSPLACGVEQSWKRLLAGESGAARIEGFEASDLACQVAMQVPRPGRAKGEGHEDSFDADAWMEPKEQRKVDDFIIFGVAAARQALKDADWAPKTYQDQIETGVLIGSGIGGLGGINETSLLLQEKGPRRVSPFFVPGRLINLIGGHVSIEHQLKGPNHAVVTACSTGTHAIGDAARLIMLGDAEVMVAGGAESALNRIGIAGFCACKALATAFNDNPKAASRPYDRDRDGFVMGEGAGCVVLEELEHAKRRGAKIYAEVTGYGMSGDAYHITAPSEDGDGAFRCMQAALKRAGIKPSDIDYVNAHGTSTMADGIELRAVERVLGDAASGVSMSSTKSSVGHLLGAAGAVEAIFSVLAIRDQIAPATLNLDNPAFETAIDLVPHNPRKRKIDVALSNSFGFGGTNATLVLRRYEA</sequence>
<evidence type="ECO:0000256" key="5">
    <source>
        <dbReference type="ARBA" id="ARBA00022516"/>
    </source>
</evidence>
<dbReference type="RefSeq" id="WP_155445582.1">
    <property type="nucleotide sequence ID" value="NZ_JAOQNR010000004.1"/>
</dbReference>
<evidence type="ECO:0000256" key="13">
    <source>
        <dbReference type="RuleBase" id="RU003694"/>
    </source>
</evidence>
<dbReference type="AlphaFoldDB" id="A0A6N8DKH6"/>
<keyword evidence="5 11" id="KW-0444">Lipid biosynthesis</keyword>
<keyword evidence="7" id="KW-0276">Fatty acid metabolism</keyword>
<organism evidence="15 16">
    <name type="scientific">Rhodoblastus acidophilus</name>
    <name type="common">Rhodopseudomonas acidophila</name>
    <dbReference type="NCBI Taxonomy" id="1074"/>
    <lineage>
        <taxon>Bacteria</taxon>
        <taxon>Pseudomonadati</taxon>
        <taxon>Pseudomonadota</taxon>
        <taxon>Alphaproteobacteria</taxon>
        <taxon>Hyphomicrobiales</taxon>
        <taxon>Rhodoblastaceae</taxon>
        <taxon>Rhodoblastus</taxon>
    </lineage>
</organism>
<dbReference type="FunFam" id="3.40.47.10:FF:000024">
    <property type="entry name" value="3-oxoacyl-[acyl-carrier-protein] synthase, mitochondrial"/>
    <property type="match status" value="1"/>
</dbReference>
<evidence type="ECO:0000259" key="14">
    <source>
        <dbReference type="PROSITE" id="PS52004"/>
    </source>
</evidence>
<keyword evidence="6 11" id="KW-0808">Transferase</keyword>
<dbReference type="InterPro" id="IPR017568">
    <property type="entry name" value="3-oxoacyl-ACP_synth-2"/>
</dbReference>
<comment type="similarity">
    <text evidence="2 11 13">Belongs to the thiolase-like superfamily. Beta-ketoacyl-ACP synthases family.</text>
</comment>
<dbReference type="NCBIfam" id="TIGR03150">
    <property type="entry name" value="fabF"/>
    <property type="match status" value="1"/>
</dbReference>
<feature type="active site" description="For beta-ketoacyl synthase activity" evidence="12">
    <location>
        <position position="175"/>
    </location>
</feature>
<evidence type="ECO:0000256" key="1">
    <source>
        <dbReference type="ARBA" id="ARBA00005194"/>
    </source>
</evidence>
<dbReference type="InterPro" id="IPR014031">
    <property type="entry name" value="Ketoacyl_synth_C"/>
</dbReference>
<feature type="domain" description="Ketosynthase family 3 (KS3)" evidence="14">
    <location>
        <begin position="1"/>
        <end position="422"/>
    </location>
</feature>
<dbReference type="PANTHER" id="PTHR11712">
    <property type="entry name" value="POLYKETIDE SYNTHASE-RELATED"/>
    <property type="match status" value="1"/>
</dbReference>
<dbReference type="NCBIfam" id="NF004970">
    <property type="entry name" value="PRK06333.1"/>
    <property type="match status" value="1"/>
</dbReference>
<dbReference type="InterPro" id="IPR016039">
    <property type="entry name" value="Thiolase-like"/>
</dbReference>
<comment type="pathway">
    <text evidence="1 11">Lipid metabolism; fatty acid biosynthesis.</text>
</comment>
<dbReference type="Gene3D" id="3.40.47.10">
    <property type="match status" value="2"/>
</dbReference>
<proteinExistence type="inferred from homology"/>
<evidence type="ECO:0000256" key="7">
    <source>
        <dbReference type="ARBA" id="ARBA00022832"/>
    </source>
</evidence>
<comment type="catalytic activity">
    <reaction evidence="11">
        <text>(9Z)-hexadecenoyl-[ACP] + malonyl-[ACP] + H(+) = 3-oxo-(11Z)-octadecenoyl-[ACP] + holo-[ACP] + CO2</text>
        <dbReference type="Rhea" id="RHEA:55040"/>
        <dbReference type="Rhea" id="RHEA-COMP:9623"/>
        <dbReference type="Rhea" id="RHEA-COMP:9685"/>
        <dbReference type="Rhea" id="RHEA-COMP:10800"/>
        <dbReference type="Rhea" id="RHEA-COMP:14074"/>
        <dbReference type="ChEBI" id="CHEBI:15378"/>
        <dbReference type="ChEBI" id="CHEBI:16526"/>
        <dbReference type="ChEBI" id="CHEBI:64479"/>
        <dbReference type="ChEBI" id="CHEBI:78449"/>
        <dbReference type="ChEBI" id="CHEBI:83989"/>
        <dbReference type="ChEBI" id="CHEBI:138538"/>
        <dbReference type="EC" id="2.3.1.179"/>
    </reaction>
</comment>
<dbReference type="PROSITE" id="PS52004">
    <property type="entry name" value="KS3_2"/>
    <property type="match status" value="1"/>
</dbReference>
<dbReference type="InterPro" id="IPR018201">
    <property type="entry name" value="Ketoacyl_synth_AS"/>
</dbReference>
<dbReference type="EC" id="2.3.1.179" evidence="3 11"/>
<dbReference type="InterPro" id="IPR000794">
    <property type="entry name" value="Beta-ketoacyl_synthase"/>
</dbReference>
<evidence type="ECO:0000256" key="11">
    <source>
        <dbReference type="PIRNR" id="PIRNR000447"/>
    </source>
</evidence>
<gene>
    <name evidence="15" type="primary">fabF</name>
    <name evidence="15" type="ORF">GJ654_07760</name>
</gene>
<dbReference type="FunFam" id="3.40.47.10:FF:000015">
    <property type="entry name" value="3-oxoacyl-[acyl-carrier-protein] synthase, mitochondrial"/>
    <property type="match status" value="1"/>
</dbReference>
<accession>A0A6N8DKH6</accession>
<evidence type="ECO:0000256" key="8">
    <source>
        <dbReference type="ARBA" id="ARBA00023098"/>
    </source>
</evidence>
<dbReference type="EMBL" id="WNKS01000005">
    <property type="protein sequence ID" value="MTV30887.1"/>
    <property type="molecule type" value="Genomic_DNA"/>
</dbReference>
<evidence type="ECO:0000256" key="9">
    <source>
        <dbReference type="ARBA" id="ARBA00023160"/>
    </source>
</evidence>
<evidence type="ECO:0000313" key="15">
    <source>
        <dbReference type="EMBL" id="MTV30887.1"/>
    </source>
</evidence>
<comment type="catalytic activity">
    <reaction evidence="11">
        <text>a fatty acyl-[ACP] + malonyl-[ACP] + H(+) = a 3-oxoacyl-[ACP] + holo-[ACP] + CO2</text>
        <dbReference type="Rhea" id="RHEA:22836"/>
        <dbReference type="Rhea" id="RHEA-COMP:9623"/>
        <dbReference type="Rhea" id="RHEA-COMP:9685"/>
        <dbReference type="Rhea" id="RHEA-COMP:9916"/>
        <dbReference type="Rhea" id="RHEA-COMP:14125"/>
        <dbReference type="ChEBI" id="CHEBI:15378"/>
        <dbReference type="ChEBI" id="CHEBI:16526"/>
        <dbReference type="ChEBI" id="CHEBI:64479"/>
        <dbReference type="ChEBI" id="CHEBI:78449"/>
        <dbReference type="ChEBI" id="CHEBI:78776"/>
        <dbReference type="ChEBI" id="CHEBI:138651"/>
    </reaction>
</comment>
<evidence type="ECO:0000256" key="12">
    <source>
        <dbReference type="PIRSR" id="PIRSR000447-1"/>
    </source>
</evidence>
<name>A0A6N8DKH6_RHOAC</name>
<dbReference type="NCBIfam" id="NF005589">
    <property type="entry name" value="PRK07314.1"/>
    <property type="match status" value="1"/>
</dbReference>
<dbReference type="Proteomes" id="UP000439113">
    <property type="component" value="Unassembled WGS sequence"/>
</dbReference>
<keyword evidence="8" id="KW-0443">Lipid metabolism</keyword>
<dbReference type="InterPro" id="IPR014030">
    <property type="entry name" value="Ketoacyl_synth_N"/>
</dbReference>
<dbReference type="SUPFAM" id="SSF53901">
    <property type="entry name" value="Thiolase-like"/>
    <property type="match status" value="2"/>
</dbReference>
<dbReference type="OrthoDB" id="9808669at2"/>
<evidence type="ECO:0000256" key="2">
    <source>
        <dbReference type="ARBA" id="ARBA00008467"/>
    </source>
</evidence>
<dbReference type="InterPro" id="IPR020841">
    <property type="entry name" value="PKS_Beta-ketoAc_synthase_dom"/>
</dbReference>
<dbReference type="PIRSF" id="PIRSF000447">
    <property type="entry name" value="KAS_II"/>
    <property type="match status" value="1"/>
</dbReference>
<evidence type="ECO:0000256" key="3">
    <source>
        <dbReference type="ARBA" id="ARBA00012356"/>
    </source>
</evidence>
<dbReference type="Pfam" id="PF02801">
    <property type="entry name" value="Ketoacyl-synt_C"/>
    <property type="match status" value="1"/>
</dbReference>
<keyword evidence="10 11" id="KW-0012">Acyltransferase</keyword>
<dbReference type="UniPathway" id="UPA00094"/>
<keyword evidence="9 11" id="KW-0275">Fatty acid biosynthesis</keyword>
<evidence type="ECO:0000313" key="16">
    <source>
        <dbReference type="Proteomes" id="UP000439113"/>
    </source>
</evidence>
<dbReference type="CDD" id="cd00834">
    <property type="entry name" value="KAS_I_II"/>
    <property type="match status" value="1"/>
</dbReference>
<reference evidence="15 16" key="1">
    <citation type="submission" date="2019-11" db="EMBL/GenBank/DDBJ databases">
        <title>Whole-genome sequence of a Rhodoblastus acidophilus DSM 142.</title>
        <authorList>
            <person name="Kyndt J.A."/>
            <person name="Meyer T.E."/>
        </authorList>
    </citation>
    <scope>NUCLEOTIDE SEQUENCE [LARGE SCALE GENOMIC DNA]</scope>
    <source>
        <strain evidence="15 16">DSM 142</strain>
    </source>
</reference>
<comment type="function">
    <text evidence="11">Involved in the type II fatty acid elongation cycle. Catalyzes the elongation of a wide range of acyl-ACP by the addition of two carbons from malonyl-ACP to an acyl acceptor. Can efficiently catalyze the conversion of palmitoleoyl-ACP (cis-hexadec-9-enoyl-ACP) to cis-vaccenoyl-ACP (cis-octadec-11-enoyl-ACP), an essential step in the thermal regulation of fatty acid composition.</text>
</comment>
<comment type="caution">
    <text evidence="15">The sequence shown here is derived from an EMBL/GenBank/DDBJ whole genome shotgun (WGS) entry which is preliminary data.</text>
</comment>